<dbReference type="STRING" id="1805029.AUK42_01400"/>
<accession>A0A1J5GUE8</accession>
<keyword evidence="4" id="KW-0808">Transferase</keyword>
<evidence type="ECO:0000313" key="6">
    <source>
        <dbReference type="EMBL" id="PJB57019.1"/>
    </source>
</evidence>
<evidence type="ECO:0000256" key="1">
    <source>
        <dbReference type="PIRSR" id="PIRSR000705-3"/>
    </source>
</evidence>
<feature type="binding site" evidence="1">
    <location>
        <begin position="139"/>
        <end position="143"/>
    </location>
    <ligand>
        <name>ATP</name>
        <dbReference type="ChEBI" id="CHEBI:30616"/>
    </ligand>
</feature>
<dbReference type="GO" id="GO:0019136">
    <property type="term" value="F:deoxynucleoside kinase activity"/>
    <property type="evidence" value="ECO:0007669"/>
    <property type="project" value="InterPro"/>
</dbReference>
<proteinExistence type="predicted"/>
<keyword evidence="4" id="KW-0418">Kinase</keyword>
<dbReference type="GO" id="GO:0005737">
    <property type="term" value="C:cytoplasm"/>
    <property type="evidence" value="ECO:0007669"/>
    <property type="project" value="TreeGrafter"/>
</dbReference>
<dbReference type="Pfam" id="PF01712">
    <property type="entry name" value="dNK"/>
    <property type="match status" value="1"/>
</dbReference>
<dbReference type="InterPro" id="IPR031314">
    <property type="entry name" value="DNK_dom"/>
</dbReference>
<dbReference type="PANTHER" id="PTHR10513">
    <property type="entry name" value="DEOXYNUCLEOSIDE KINASE"/>
    <property type="match status" value="1"/>
</dbReference>
<sequence length="209" mass="25006">MIKLKSRFIVVEGAIGVGKTSLVLLLSKKFNAKSNLEIVEENPFLSKFYNDIERYAFQTQIFFLLNRYKQQLELVQQDLFNQLIFSDYLFAKDRLFAHLNLSGNELSMYERLYEIMVKDIPSPDLIIYLQASTETLMKRITLRDRPFERKISYEYMRRLNLAYQEFFSYPDNYKKSTLIKIDTNDLDFVSKKKDLEYIISQIYKEDDLK</sequence>
<evidence type="ECO:0000313" key="5">
    <source>
        <dbReference type="EMBL" id="PIY33786.1"/>
    </source>
</evidence>
<reference evidence="3 7" key="1">
    <citation type="journal article" date="2016" name="Environ. Microbiol.">
        <title>Genomic resolution of a cold subsurface aquifer community provides metabolic insights for novel microbes adapted to high CO concentrations.</title>
        <authorList>
            <person name="Probst A.J."/>
            <person name="Castelle C.J."/>
            <person name="Singh A."/>
            <person name="Brown C.T."/>
            <person name="Anantharaman K."/>
            <person name="Sharon I."/>
            <person name="Hug L.A."/>
            <person name="Burstein D."/>
            <person name="Emerson J.B."/>
            <person name="Thomas B.C."/>
            <person name="Banfield J.F."/>
        </authorList>
    </citation>
    <scope>NUCLEOTIDE SEQUENCE [LARGE SCALE GENOMIC DNA]</scope>
    <source>
        <strain evidence="3">CG2_30_33_13</strain>
    </source>
</reference>
<accession>A0A2M8CDC7</accession>
<dbReference type="AlphaFoldDB" id="A0A1J5GUE8"/>
<evidence type="ECO:0000313" key="8">
    <source>
        <dbReference type="Proteomes" id="UP000228560"/>
    </source>
</evidence>
<dbReference type="Proteomes" id="UP000228560">
    <property type="component" value="Unassembled WGS sequence"/>
</dbReference>
<keyword evidence="1" id="KW-0547">Nucleotide-binding</keyword>
<evidence type="ECO:0000313" key="3">
    <source>
        <dbReference type="EMBL" id="OIP73210.1"/>
    </source>
</evidence>
<dbReference type="InterPro" id="IPR027417">
    <property type="entry name" value="P-loop_NTPase"/>
</dbReference>
<dbReference type="InterPro" id="IPR050566">
    <property type="entry name" value="Deoxyribonucleoside_kinase"/>
</dbReference>
<evidence type="ECO:0000259" key="2">
    <source>
        <dbReference type="Pfam" id="PF01712"/>
    </source>
</evidence>
<comment type="caution">
    <text evidence="3">The sequence shown here is derived from an EMBL/GenBank/DDBJ whole genome shotgun (WGS) entry which is preliminary data.</text>
</comment>
<evidence type="ECO:0000313" key="7">
    <source>
        <dbReference type="Proteomes" id="UP000182763"/>
    </source>
</evidence>
<accession>A0A2M7K6W8</accession>
<dbReference type="Gene3D" id="3.40.50.300">
    <property type="entry name" value="P-loop containing nucleotide triphosphate hydrolases"/>
    <property type="match status" value="1"/>
</dbReference>
<dbReference type="EMBL" id="MNYY01000032">
    <property type="protein sequence ID" value="OIP73210.1"/>
    <property type="molecule type" value="Genomic_DNA"/>
</dbReference>
<dbReference type="RefSeq" id="WP_406606731.1">
    <property type="nucleotide sequence ID" value="NZ_PFKO01000028.1"/>
</dbReference>
<evidence type="ECO:0000313" key="9">
    <source>
        <dbReference type="Proteomes" id="UP000230646"/>
    </source>
</evidence>
<reference evidence="8 9" key="2">
    <citation type="submission" date="2017-09" db="EMBL/GenBank/DDBJ databases">
        <title>Depth-based differentiation of microbial function through sediment-hosted aquifers and enrichment of novel symbionts in the deep terrestrial subsurface.</title>
        <authorList>
            <person name="Probst A.J."/>
            <person name="Ladd B."/>
            <person name="Jarett J.K."/>
            <person name="Geller-Mcgrath D.E."/>
            <person name="Sieber C.M."/>
            <person name="Emerson J.B."/>
            <person name="Anantharaman K."/>
            <person name="Thomas B.C."/>
            <person name="Malmstrom R."/>
            <person name="Stieglmeier M."/>
            <person name="Klingl A."/>
            <person name="Woyke T."/>
            <person name="Ryan C.M."/>
            <person name="Banfield J.F."/>
        </authorList>
    </citation>
    <scope>NUCLEOTIDE SEQUENCE [LARGE SCALE GENOMIC DNA]</scope>
    <source>
        <strain evidence="5">CG_4_10_14_3_um_filter_34_13</strain>
        <strain evidence="6">CG_4_9_14_3_um_filter_33_16</strain>
    </source>
</reference>
<organism evidence="3 7">
    <name type="scientific">Candidatus Infernicultor aquiphilus</name>
    <dbReference type="NCBI Taxonomy" id="1805029"/>
    <lineage>
        <taxon>Bacteria</taxon>
        <taxon>Pseudomonadati</taxon>
        <taxon>Atribacterota</taxon>
        <taxon>Candidatus Phoenicimicrobiia</taxon>
        <taxon>Candidatus Pheonicimicrobiales</taxon>
        <taxon>Candidatus Phoenicimicrobiaceae</taxon>
        <taxon>Candidatus Infernicultor</taxon>
    </lineage>
</organism>
<feature type="binding site" evidence="1">
    <location>
        <begin position="186"/>
        <end position="188"/>
    </location>
    <ligand>
        <name>ATP</name>
        <dbReference type="ChEBI" id="CHEBI:30616"/>
    </ligand>
</feature>
<dbReference type="Proteomes" id="UP000230646">
    <property type="component" value="Unassembled WGS sequence"/>
</dbReference>
<feature type="binding site" evidence="1">
    <location>
        <begin position="13"/>
        <end position="21"/>
    </location>
    <ligand>
        <name>ATP</name>
        <dbReference type="ChEBI" id="CHEBI:30616"/>
    </ligand>
</feature>
<dbReference type="InterPro" id="IPR002624">
    <property type="entry name" value="DCK/DGK"/>
</dbReference>
<reference evidence="4" key="3">
    <citation type="submission" date="2017-09" db="EMBL/GenBank/DDBJ databases">
        <title>Depth-based differentiation of microbial function through sediment-hosted aquifers and enrichment of novel symbionts in the deep terrestrial subsurface.</title>
        <authorList>
            <person name="Probst A.J."/>
            <person name="Ladd B."/>
            <person name="Jarett J.K."/>
            <person name="Geller-Mcgrath D.E."/>
            <person name="Sieber C.M.K."/>
            <person name="Emerson J.B."/>
            <person name="Anantharaman K."/>
            <person name="Thomas B.C."/>
            <person name="Malmstrom R."/>
            <person name="Stieglmeier M."/>
            <person name="Klingl A."/>
            <person name="Woyke T."/>
            <person name="Ryan C.M."/>
            <person name="Banfield J.F."/>
        </authorList>
    </citation>
    <scope>NUCLEOTIDE SEQUENCE</scope>
    <source>
        <strain evidence="4">CG_4_8_14_3_um_filter_34_18</strain>
    </source>
</reference>
<dbReference type="SUPFAM" id="SSF52540">
    <property type="entry name" value="P-loop containing nucleoside triphosphate hydrolases"/>
    <property type="match status" value="1"/>
</dbReference>
<dbReference type="CDD" id="cd01673">
    <property type="entry name" value="dNK"/>
    <property type="match status" value="1"/>
</dbReference>
<dbReference type="Proteomes" id="UP000182763">
    <property type="component" value="Unassembled WGS sequence"/>
</dbReference>
<protein>
    <submittedName>
        <fullName evidence="4">Deoxynucleoside kinase</fullName>
    </submittedName>
</protein>
<evidence type="ECO:0000313" key="4">
    <source>
        <dbReference type="EMBL" id="PIX33888.1"/>
    </source>
</evidence>
<gene>
    <name evidence="3" type="ORF">AUK42_01400</name>
    <name evidence="6" type="ORF">CO097_03715</name>
    <name evidence="5" type="ORF">COZ07_00905</name>
    <name evidence="4" type="ORF">COZ58_05795</name>
</gene>
<accession>A0A2M7PUB4</accession>
<dbReference type="EMBL" id="PFIP01000123">
    <property type="protein sequence ID" value="PIX33888.1"/>
    <property type="molecule type" value="Genomic_DNA"/>
</dbReference>
<name>A0A1J5GUE8_9BACT</name>
<feature type="domain" description="Deoxynucleoside kinase" evidence="2">
    <location>
        <begin position="9"/>
        <end position="202"/>
    </location>
</feature>
<dbReference type="PIRSF" id="PIRSF000705">
    <property type="entry name" value="DNK"/>
    <property type="match status" value="1"/>
</dbReference>
<dbReference type="PANTHER" id="PTHR10513:SF46">
    <property type="entry name" value="DEOXYGUANOSINE KINASE"/>
    <property type="match status" value="1"/>
</dbReference>
<dbReference type="EMBL" id="PFKO01000028">
    <property type="protein sequence ID" value="PIY33786.1"/>
    <property type="molecule type" value="Genomic_DNA"/>
</dbReference>
<dbReference type="EMBL" id="PFTV01000089">
    <property type="protein sequence ID" value="PJB57019.1"/>
    <property type="molecule type" value="Genomic_DNA"/>
</dbReference>
<keyword evidence="1" id="KW-0067">ATP-binding</keyword>
<dbReference type="Proteomes" id="UP000231493">
    <property type="component" value="Unassembled WGS sequence"/>
</dbReference>
<dbReference type="GO" id="GO:0005524">
    <property type="term" value="F:ATP binding"/>
    <property type="evidence" value="ECO:0007669"/>
    <property type="project" value="UniProtKB-KW"/>
</dbReference>